<evidence type="ECO:0000313" key="2">
    <source>
        <dbReference type="Proteomes" id="UP000663868"/>
    </source>
</evidence>
<name>A0A820L6Y8_9BILA</name>
<dbReference type="GO" id="GO:0061630">
    <property type="term" value="F:ubiquitin protein ligase activity"/>
    <property type="evidence" value="ECO:0007669"/>
    <property type="project" value="TreeGrafter"/>
</dbReference>
<evidence type="ECO:0000313" key="1">
    <source>
        <dbReference type="EMBL" id="CAF4352760.1"/>
    </source>
</evidence>
<dbReference type="Proteomes" id="UP000663868">
    <property type="component" value="Unassembled WGS sequence"/>
</dbReference>
<reference evidence="1" key="1">
    <citation type="submission" date="2021-02" db="EMBL/GenBank/DDBJ databases">
        <authorList>
            <person name="Nowell W R."/>
        </authorList>
    </citation>
    <scope>NUCLEOTIDE SEQUENCE</scope>
</reference>
<sequence>AQHVILVEPQLHQSVELQAIARVRRLGQKSKTYVYRFIVNDTAEEVVLANSRTAQTIIPIDNQPTTTTTTQLDQITTSRASSFADFELLYEINMARKIFFKSTTNHQLDLSVLE</sequence>
<dbReference type="GO" id="GO:0005634">
    <property type="term" value="C:nucleus"/>
    <property type="evidence" value="ECO:0007669"/>
    <property type="project" value="TreeGrafter"/>
</dbReference>
<protein>
    <submittedName>
        <fullName evidence="1">Uncharacterized protein</fullName>
    </submittedName>
</protein>
<dbReference type="PANTHER" id="PTHR45865">
    <property type="entry name" value="E3 UBIQUITIN-PROTEIN LIGASE SHPRH FAMILY MEMBER"/>
    <property type="match status" value="1"/>
</dbReference>
<comment type="caution">
    <text evidence="1">The sequence shown here is derived from an EMBL/GenBank/DDBJ whole genome shotgun (WGS) entry which is preliminary data.</text>
</comment>
<gene>
    <name evidence="1" type="ORF">KXQ929_LOCUS48359</name>
</gene>
<accession>A0A820L6Y8</accession>
<dbReference type="SUPFAM" id="SSF52540">
    <property type="entry name" value="P-loop containing nucleoside triphosphate hydrolases"/>
    <property type="match status" value="1"/>
</dbReference>
<dbReference type="GO" id="GO:0000209">
    <property type="term" value="P:protein polyubiquitination"/>
    <property type="evidence" value="ECO:0007669"/>
    <property type="project" value="TreeGrafter"/>
</dbReference>
<dbReference type="InterPro" id="IPR052583">
    <property type="entry name" value="ATP-helicase/E3_Ub-Ligase"/>
</dbReference>
<dbReference type="Gene3D" id="3.40.50.300">
    <property type="entry name" value="P-loop containing nucleotide triphosphate hydrolases"/>
    <property type="match status" value="1"/>
</dbReference>
<dbReference type="AlphaFoldDB" id="A0A820L6Y8"/>
<dbReference type="InterPro" id="IPR027417">
    <property type="entry name" value="P-loop_NTPase"/>
</dbReference>
<organism evidence="1 2">
    <name type="scientific">Adineta steineri</name>
    <dbReference type="NCBI Taxonomy" id="433720"/>
    <lineage>
        <taxon>Eukaryota</taxon>
        <taxon>Metazoa</taxon>
        <taxon>Spiralia</taxon>
        <taxon>Gnathifera</taxon>
        <taxon>Rotifera</taxon>
        <taxon>Eurotatoria</taxon>
        <taxon>Bdelloidea</taxon>
        <taxon>Adinetida</taxon>
        <taxon>Adinetidae</taxon>
        <taxon>Adineta</taxon>
    </lineage>
</organism>
<feature type="non-terminal residue" evidence="1">
    <location>
        <position position="114"/>
    </location>
</feature>
<dbReference type="PANTHER" id="PTHR45865:SF1">
    <property type="entry name" value="E3 UBIQUITIN-PROTEIN LIGASE SHPRH"/>
    <property type="match status" value="1"/>
</dbReference>
<dbReference type="GO" id="GO:0006974">
    <property type="term" value="P:DNA damage response"/>
    <property type="evidence" value="ECO:0007669"/>
    <property type="project" value="TreeGrafter"/>
</dbReference>
<dbReference type="EMBL" id="CAJOBB010018859">
    <property type="protein sequence ID" value="CAF4352760.1"/>
    <property type="molecule type" value="Genomic_DNA"/>
</dbReference>
<proteinExistence type="predicted"/>